<name>A0A6N4XEI0_9FLAO</name>
<dbReference type="NCBIfam" id="NF038113">
    <property type="entry name" value="T9SSA_dep_M36"/>
    <property type="match status" value="1"/>
</dbReference>
<dbReference type="Gene3D" id="3.50.30.30">
    <property type="match status" value="1"/>
</dbReference>
<dbReference type="InterPro" id="IPR026444">
    <property type="entry name" value="Secre_tail"/>
</dbReference>
<evidence type="ECO:0008006" key="16">
    <source>
        <dbReference type="Google" id="ProtNLM"/>
    </source>
</evidence>
<comment type="cofactor">
    <cofactor evidence="1">
        <name>Zn(2+)</name>
        <dbReference type="ChEBI" id="CHEBI:29105"/>
    </cofactor>
</comment>
<keyword evidence="4" id="KW-0964">Secreted</keyword>
<evidence type="ECO:0000259" key="12">
    <source>
        <dbReference type="Pfam" id="PF02225"/>
    </source>
</evidence>
<dbReference type="AlphaFoldDB" id="A0A6N4XEI0"/>
<dbReference type="GO" id="GO:0004222">
    <property type="term" value="F:metalloendopeptidase activity"/>
    <property type="evidence" value="ECO:0007669"/>
    <property type="project" value="InterPro"/>
</dbReference>
<dbReference type="EMBL" id="CACVBR010000038">
    <property type="protein sequence ID" value="CAA7197053.1"/>
    <property type="molecule type" value="Genomic_DNA"/>
</dbReference>
<accession>A0A6N4XEI0</accession>
<dbReference type="Gene3D" id="1.10.390.10">
    <property type="entry name" value="Neutral Protease Domain 2"/>
    <property type="match status" value="1"/>
</dbReference>
<feature type="domain" description="PA" evidence="12">
    <location>
        <begin position="442"/>
        <end position="518"/>
    </location>
</feature>
<evidence type="ECO:0000256" key="3">
    <source>
        <dbReference type="ARBA" id="ARBA00006006"/>
    </source>
</evidence>
<protein>
    <recommendedName>
        <fullName evidence="16">Por secretion system C-terminal sorting domain-containing protein</fullName>
    </recommendedName>
</protein>
<dbReference type="GO" id="GO:0008270">
    <property type="term" value="F:zinc ion binding"/>
    <property type="evidence" value="ECO:0007669"/>
    <property type="project" value="InterPro"/>
</dbReference>
<evidence type="ECO:0000256" key="8">
    <source>
        <dbReference type="ARBA" id="ARBA00022801"/>
    </source>
</evidence>
<evidence type="ECO:0000256" key="6">
    <source>
        <dbReference type="ARBA" id="ARBA00022723"/>
    </source>
</evidence>
<keyword evidence="9" id="KW-0862">Zinc</keyword>
<keyword evidence="5" id="KW-0645">Protease</keyword>
<dbReference type="SUPFAM" id="SSF52025">
    <property type="entry name" value="PA domain"/>
    <property type="match status" value="1"/>
</dbReference>
<keyword evidence="7" id="KW-0732">Signal</keyword>
<dbReference type="InterPro" id="IPR046450">
    <property type="entry name" value="PA_dom_sf"/>
</dbReference>
<dbReference type="InterPro" id="IPR003137">
    <property type="entry name" value="PA_domain"/>
</dbReference>
<dbReference type="Pfam" id="PF02128">
    <property type="entry name" value="Peptidase_M36"/>
    <property type="match status" value="1"/>
</dbReference>
<dbReference type="InterPro" id="IPR050371">
    <property type="entry name" value="Fungal_virulence_M36"/>
</dbReference>
<evidence type="ECO:0000256" key="7">
    <source>
        <dbReference type="ARBA" id="ARBA00022729"/>
    </source>
</evidence>
<keyword evidence="15" id="KW-1185">Reference proteome</keyword>
<keyword evidence="8" id="KW-0378">Hydrolase</keyword>
<dbReference type="NCBIfam" id="TIGR04183">
    <property type="entry name" value="Por_Secre_tail"/>
    <property type="match status" value="1"/>
</dbReference>
<evidence type="ECO:0000313" key="15">
    <source>
        <dbReference type="Proteomes" id="UP000445144"/>
    </source>
</evidence>
<reference evidence="14 15" key="1">
    <citation type="submission" date="2020-01" db="EMBL/GenBank/DDBJ databases">
        <authorList>
            <person name="Rodrigo-Torres L."/>
            <person name="Arahal R. D."/>
            <person name="Lucena T."/>
        </authorList>
    </citation>
    <scope>NUCLEOTIDE SEQUENCE [LARGE SCALE GENOMIC DNA]</scope>
    <source>
        <strain evidence="14 15">CECT 9293</strain>
    </source>
</reference>
<evidence type="ECO:0000256" key="10">
    <source>
        <dbReference type="ARBA" id="ARBA00023049"/>
    </source>
</evidence>
<evidence type="ECO:0000256" key="9">
    <source>
        <dbReference type="ARBA" id="ARBA00022833"/>
    </source>
</evidence>
<feature type="domain" description="Secretion system C-terminal sorting" evidence="13">
    <location>
        <begin position="782"/>
        <end position="856"/>
    </location>
</feature>
<dbReference type="GO" id="GO:0006508">
    <property type="term" value="P:proteolysis"/>
    <property type="evidence" value="ECO:0007669"/>
    <property type="project" value="UniProtKB-KW"/>
</dbReference>
<dbReference type="CDD" id="cd04818">
    <property type="entry name" value="PA_subtilisin_1"/>
    <property type="match status" value="1"/>
</dbReference>
<dbReference type="SUPFAM" id="SSF55486">
    <property type="entry name" value="Metalloproteases ('zincins'), catalytic domain"/>
    <property type="match status" value="1"/>
</dbReference>
<dbReference type="Proteomes" id="UP000445144">
    <property type="component" value="Unassembled WGS sequence"/>
</dbReference>
<dbReference type="GO" id="GO:0005615">
    <property type="term" value="C:extracellular space"/>
    <property type="evidence" value="ECO:0007669"/>
    <property type="project" value="InterPro"/>
</dbReference>
<evidence type="ECO:0000313" key="14">
    <source>
        <dbReference type="EMBL" id="CAA7197053.1"/>
    </source>
</evidence>
<evidence type="ECO:0000256" key="2">
    <source>
        <dbReference type="ARBA" id="ARBA00004613"/>
    </source>
</evidence>
<proteinExistence type="inferred from homology"/>
<keyword evidence="10" id="KW-0482">Metalloprotease</keyword>
<dbReference type="Pfam" id="PF02225">
    <property type="entry name" value="PA"/>
    <property type="match status" value="1"/>
</dbReference>
<dbReference type="PANTHER" id="PTHR33478">
    <property type="entry name" value="EXTRACELLULAR METALLOPROTEINASE MEP"/>
    <property type="match status" value="1"/>
</dbReference>
<comment type="similarity">
    <text evidence="3">Belongs to the peptidase M36 family.</text>
</comment>
<comment type="subcellular location">
    <subcellularLocation>
        <location evidence="2">Secreted</location>
    </subcellularLocation>
</comment>
<dbReference type="Gene3D" id="3.10.170.10">
    <property type="match status" value="1"/>
</dbReference>
<dbReference type="CDD" id="cd09596">
    <property type="entry name" value="M36"/>
    <property type="match status" value="1"/>
</dbReference>
<dbReference type="PRINTS" id="PR00999">
    <property type="entry name" value="FUNGALYSIN"/>
</dbReference>
<evidence type="ECO:0000256" key="11">
    <source>
        <dbReference type="ARBA" id="ARBA00023145"/>
    </source>
</evidence>
<dbReference type="PANTHER" id="PTHR33478:SF1">
    <property type="entry name" value="EXTRACELLULAR METALLOPROTEINASE MEP"/>
    <property type="match status" value="1"/>
</dbReference>
<gene>
    <name evidence="14" type="ORF">CHRY9293_03110</name>
</gene>
<dbReference type="InterPro" id="IPR027268">
    <property type="entry name" value="Peptidase_M4/M1_CTD_sf"/>
</dbReference>
<dbReference type="RefSeq" id="WP_162033764.1">
    <property type="nucleotide sequence ID" value="NZ_CACVBR010000038.1"/>
</dbReference>
<evidence type="ECO:0000256" key="4">
    <source>
        <dbReference type="ARBA" id="ARBA00022525"/>
    </source>
</evidence>
<evidence type="ECO:0000256" key="5">
    <source>
        <dbReference type="ARBA" id="ARBA00022670"/>
    </source>
</evidence>
<dbReference type="Pfam" id="PF18962">
    <property type="entry name" value="Por_Secre_tail"/>
    <property type="match status" value="1"/>
</dbReference>
<evidence type="ECO:0000256" key="1">
    <source>
        <dbReference type="ARBA" id="ARBA00001947"/>
    </source>
</evidence>
<keyword evidence="11" id="KW-0865">Zymogen</keyword>
<keyword evidence="6" id="KW-0479">Metal-binding</keyword>
<evidence type="ECO:0000259" key="13">
    <source>
        <dbReference type="Pfam" id="PF18962"/>
    </source>
</evidence>
<dbReference type="InterPro" id="IPR001842">
    <property type="entry name" value="Peptidase_M36"/>
</dbReference>
<organism evidence="14 15">
    <name type="scientific">Chryseobacterium potabilaquae</name>
    <dbReference type="NCBI Taxonomy" id="2675057"/>
    <lineage>
        <taxon>Bacteria</taxon>
        <taxon>Pseudomonadati</taxon>
        <taxon>Bacteroidota</taxon>
        <taxon>Flavobacteriia</taxon>
        <taxon>Flavobacteriales</taxon>
        <taxon>Weeksellaceae</taxon>
        <taxon>Chryseobacterium group</taxon>
        <taxon>Chryseobacterium</taxon>
    </lineage>
</organism>
<sequence length="858" mass="95012">MKKIIQPICFMISITFPHYMLGQDHEKMIKNYIFQNKIKEYKKPDLIDLIIDNVDGSPTLNGNIVKFQQLYNRVPIYNSVGTALIKDKNIIYYVDNFLKNYNATKGKMVSISKQTALQKVADHLQKQTINSYPILDFKERNLSNKQVAIQRLVYFNDGGILKLSYEFYLREPESSNHWDILVDASSGDIINKINLSLSCDFHPDAYSSMSFTSQDDIIVDRAGEEILSLVPDNASYNVFALPVEAPTFGLRSIVSNPWILSSSPEGWHSDGTNHYTITRGNNVYAYEDTSHANVPGFSPDGGASRNFNFPYSNHGTPVANQNAAITNLFYTNNKAHDIFYQLGFTESARNFQENNFANGGLGNDYVFAEAQDGFTLNNANFDTPPDGLNPTMQMYLWTTIKKLFTYNSPSVATLRNPNVKTSYIGVPLSATGVTADVKYVSDMKGCVPLIPGSLTGKIGLVEREDCYFDEKIKNMEDAGAIAVIIYDAPNSFPLPGIPPGSYPSNIPSVMIDNSEGEYIKTHLAANTTVNITLKDDPVEYITPDGSFDNGIIIHEYGHGVSNRLTGDGYSCLDFSQDKEQMGEGWSDFFALMLTNKPGNNASVSRGIGTYPKGEDITGLGIRPARYSPDFSVNNYTYGHTNGLEFSDGSPDVHTIGFIWATMLWDLHWKYAEKYGYSSDVLANNTNGSTRVIQLVTDALKLQTCNPTFVDGRNAILAAEQATTGGEDKCMIWEVFAKRGLGVNASAGDKVNINDQVEDFAVPTECNTLATGEVKTKKNIISLYPNPARNEFYINFPSNTIGKVSVELYDMSGKLVSSEDKISPDTKKVISTEKLINGTYIIRVKGLGFDSASKVVIEK</sequence>